<dbReference type="Pfam" id="PF20152">
    <property type="entry name" value="DUF6534"/>
    <property type="match status" value="1"/>
</dbReference>
<organism evidence="4 5">
    <name type="scientific">Gymnopus androsaceus JB14</name>
    <dbReference type="NCBI Taxonomy" id="1447944"/>
    <lineage>
        <taxon>Eukaryota</taxon>
        <taxon>Fungi</taxon>
        <taxon>Dikarya</taxon>
        <taxon>Basidiomycota</taxon>
        <taxon>Agaricomycotina</taxon>
        <taxon>Agaricomycetes</taxon>
        <taxon>Agaricomycetidae</taxon>
        <taxon>Agaricales</taxon>
        <taxon>Marasmiineae</taxon>
        <taxon>Omphalotaceae</taxon>
        <taxon>Gymnopus</taxon>
    </lineage>
</organism>
<feature type="transmembrane region" description="Helical" evidence="2">
    <location>
        <begin position="49"/>
        <end position="73"/>
    </location>
</feature>
<feature type="transmembrane region" description="Helical" evidence="2">
    <location>
        <begin position="85"/>
        <end position="108"/>
    </location>
</feature>
<evidence type="ECO:0000256" key="2">
    <source>
        <dbReference type="SAM" id="Phobius"/>
    </source>
</evidence>
<dbReference type="AlphaFoldDB" id="A0A6A4H1Z9"/>
<evidence type="ECO:0000256" key="1">
    <source>
        <dbReference type="SAM" id="MobiDB-lite"/>
    </source>
</evidence>
<feature type="region of interest" description="Disordered" evidence="1">
    <location>
        <begin position="336"/>
        <end position="426"/>
    </location>
</feature>
<feature type="transmembrane region" description="Helical" evidence="2">
    <location>
        <begin position="12"/>
        <end position="37"/>
    </location>
</feature>
<dbReference type="Proteomes" id="UP000799118">
    <property type="component" value="Unassembled WGS sequence"/>
</dbReference>
<sequence length="426" mass="47475">MPLSTSDAATSYAALLVGGLIAFSLTGAVSVQCLVYFRLFPEESERFKALVTIIWSLDLLHSAFIGASLYQYFIAWFGEESQIDVIPWTIAFSVLVTAAQTLIAHCFFANKIYRSSKKNLYLTGPVLLLAVLRLIAAATSTGEMIADKHYSVFTHTFPGWIFTTGLTLSAAADVLIGANLCYLLHKLKVQMGPTSTVMIKVVDTLTLYTLENGFLTGVATTASLICWIAMPHNLSFLGLHFVIEKLYANSVLASLNTRKELREMRPRISPWADPSVPILSAEDFSHSHPPRNFLNPLDIYTSRPGTPTKFRMPPQLEVNVQRVVQQESEPVCPIARMSRSNSDASKQTLPISNHKHNRMDSSESSSPYKFDYNYYSKRESRTPTVLSRAPTVLSWKQPTHPEDPDFDIPDLPDIPDPWSPSPPEKD</sequence>
<dbReference type="EMBL" id="ML769613">
    <property type="protein sequence ID" value="KAE9391786.1"/>
    <property type="molecule type" value="Genomic_DNA"/>
</dbReference>
<dbReference type="OrthoDB" id="3206554at2759"/>
<feature type="domain" description="DUF6534" evidence="3">
    <location>
        <begin position="169"/>
        <end position="259"/>
    </location>
</feature>
<feature type="transmembrane region" description="Helical" evidence="2">
    <location>
        <begin position="205"/>
        <end position="230"/>
    </location>
</feature>
<dbReference type="PANTHER" id="PTHR40465">
    <property type="entry name" value="CHROMOSOME 1, WHOLE GENOME SHOTGUN SEQUENCE"/>
    <property type="match status" value="1"/>
</dbReference>
<accession>A0A6A4H1Z9</accession>
<proteinExistence type="predicted"/>
<dbReference type="PANTHER" id="PTHR40465:SF1">
    <property type="entry name" value="DUF6534 DOMAIN-CONTAINING PROTEIN"/>
    <property type="match status" value="1"/>
</dbReference>
<evidence type="ECO:0000259" key="3">
    <source>
        <dbReference type="Pfam" id="PF20152"/>
    </source>
</evidence>
<feature type="compositionally biased region" description="Pro residues" evidence="1">
    <location>
        <begin position="412"/>
        <end position="426"/>
    </location>
</feature>
<protein>
    <recommendedName>
        <fullName evidence="3">DUF6534 domain-containing protein</fullName>
    </recommendedName>
</protein>
<name>A0A6A4H1Z9_9AGAR</name>
<reference evidence="4" key="1">
    <citation type="journal article" date="2019" name="Environ. Microbiol.">
        <title>Fungal ecological strategies reflected in gene transcription - a case study of two litter decomposers.</title>
        <authorList>
            <person name="Barbi F."/>
            <person name="Kohler A."/>
            <person name="Barry K."/>
            <person name="Baskaran P."/>
            <person name="Daum C."/>
            <person name="Fauchery L."/>
            <person name="Ihrmark K."/>
            <person name="Kuo A."/>
            <person name="LaButti K."/>
            <person name="Lipzen A."/>
            <person name="Morin E."/>
            <person name="Grigoriev I.V."/>
            <person name="Henrissat B."/>
            <person name="Lindahl B."/>
            <person name="Martin F."/>
        </authorList>
    </citation>
    <scope>NUCLEOTIDE SEQUENCE</scope>
    <source>
        <strain evidence="4">JB14</strain>
    </source>
</reference>
<keyword evidence="5" id="KW-1185">Reference proteome</keyword>
<feature type="transmembrane region" description="Helical" evidence="2">
    <location>
        <begin position="160"/>
        <end position="184"/>
    </location>
</feature>
<gene>
    <name evidence="4" type="ORF">BT96DRAFT_297997</name>
</gene>
<evidence type="ECO:0000313" key="5">
    <source>
        <dbReference type="Proteomes" id="UP000799118"/>
    </source>
</evidence>
<keyword evidence="2" id="KW-1133">Transmembrane helix</keyword>
<evidence type="ECO:0000313" key="4">
    <source>
        <dbReference type="EMBL" id="KAE9391786.1"/>
    </source>
</evidence>
<dbReference type="InterPro" id="IPR045339">
    <property type="entry name" value="DUF6534"/>
</dbReference>
<keyword evidence="2" id="KW-0812">Transmembrane</keyword>
<feature type="compositionally biased region" description="Polar residues" evidence="1">
    <location>
        <begin position="338"/>
        <end position="351"/>
    </location>
</feature>
<keyword evidence="2" id="KW-0472">Membrane</keyword>
<feature type="transmembrane region" description="Helical" evidence="2">
    <location>
        <begin position="120"/>
        <end position="140"/>
    </location>
</feature>